<comment type="caution">
    <text evidence="2">The sequence shown here is derived from an EMBL/GenBank/DDBJ whole genome shotgun (WGS) entry which is preliminary data.</text>
</comment>
<evidence type="ECO:0000256" key="1">
    <source>
        <dbReference type="SAM" id="SignalP"/>
    </source>
</evidence>
<feature type="signal peptide" evidence="1">
    <location>
        <begin position="1"/>
        <end position="26"/>
    </location>
</feature>
<protein>
    <submittedName>
        <fullName evidence="2">Uncharacterized protein</fullName>
    </submittedName>
</protein>
<proteinExistence type="predicted"/>
<evidence type="ECO:0000313" key="2">
    <source>
        <dbReference type="EMBL" id="TYP87338.1"/>
    </source>
</evidence>
<organism evidence="2 3">
    <name type="scientific">Sphingobacterium allocomposti</name>
    <dbReference type="NCBI Taxonomy" id="415956"/>
    <lineage>
        <taxon>Bacteria</taxon>
        <taxon>Pseudomonadati</taxon>
        <taxon>Bacteroidota</taxon>
        <taxon>Sphingobacteriia</taxon>
        <taxon>Sphingobacteriales</taxon>
        <taxon>Sphingobacteriaceae</taxon>
        <taxon>Sphingobacterium</taxon>
    </lineage>
</organism>
<accession>A0A5S5CWG8</accession>
<sequence length="313" mass="34916">MKSKTIKIKATLTVLVLLGLFMGCQKDPYDGVKSNEKSIENFTMGEGFTQIGAAVVDRTAGKVKVKVLVEEHTDFSNVRPIIQQSYRASVSPNSGEQVNFLTNDYKFKYQVTAETGETREWEVEVEPFEETITGTYDITDLVVYGGTGPEYGGGAVLSLTSKPWIWSATNGPQVELDNKLTFTLTGVTPTGRTTGDFINDAGADGLYADFTYILDPRTDVNHFYRKLPKGEGTWERDYTTDVLTLIFADGTRVNCSFLGATTENLGNNLTKTIQHNAFAFALSGTDDWDAIYSDYDKFVKKPRRYWIEVKKQN</sequence>
<dbReference type="RefSeq" id="WP_148910369.1">
    <property type="nucleotide sequence ID" value="NZ_VNHX01000037.1"/>
</dbReference>
<keyword evidence="3" id="KW-1185">Reference proteome</keyword>
<dbReference type="EMBL" id="VNHX01000037">
    <property type="protein sequence ID" value="TYP87338.1"/>
    <property type="molecule type" value="Genomic_DNA"/>
</dbReference>
<keyword evidence="1" id="KW-0732">Signal</keyword>
<dbReference type="Gene3D" id="2.60.40.2340">
    <property type="match status" value="1"/>
</dbReference>
<dbReference type="AlphaFoldDB" id="A0A5S5CWG8"/>
<name>A0A5S5CWG8_9SPHI</name>
<dbReference type="Proteomes" id="UP000325105">
    <property type="component" value="Unassembled WGS sequence"/>
</dbReference>
<dbReference type="PROSITE" id="PS51257">
    <property type="entry name" value="PROKAR_LIPOPROTEIN"/>
    <property type="match status" value="1"/>
</dbReference>
<gene>
    <name evidence="2" type="ORF">BC792_1379</name>
</gene>
<dbReference type="OrthoDB" id="646864at2"/>
<feature type="chain" id="PRO_5024400196" evidence="1">
    <location>
        <begin position="27"/>
        <end position="313"/>
    </location>
</feature>
<evidence type="ECO:0000313" key="3">
    <source>
        <dbReference type="Proteomes" id="UP000325105"/>
    </source>
</evidence>
<reference evidence="2 3" key="1">
    <citation type="submission" date="2019-07" db="EMBL/GenBank/DDBJ databases">
        <title>Genomic Encyclopedia of Archaeal and Bacterial Type Strains, Phase II (KMG-II): from individual species to whole genera.</title>
        <authorList>
            <person name="Goeker M."/>
        </authorList>
    </citation>
    <scope>NUCLEOTIDE SEQUENCE [LARGE SCALE GENOMIC DNA]</scope>
    <source>
        <strain evidence="2 3">DSM 18850</strain>
    </source>
</reference>